<evidence type="ECO:0000256" key="4">
    <source>
        <dbReference type="ARBA" id="ARBA00022679"/>
    </source>
</evidence>
<keyword evidence="12" id="KW-1185">Reference proteome</keyword>
<evidence type="ECO:0000313" key="12">
    <source>
        <dbReference type="Proteomes" id="UP000236333"/>
    </source>
</evidence>
<organism evidence="11 12">
    <name type="scientific">Tetrabaena socialis</name>
    <dbReference type="NCBI Taxonomy" id="47790"/>
    <lineage>
        <taxon>Eukaryota</taxon>
        <taxon>Viridiplantae</taxon>
        <taxon>Chlorophyta</taxon>
        <taxon>core chlorophytes</taxon>
        <taxon>Chlorophyceae</taxon>
        <taxon>CS clade</taxon>
        <taxon>Chlamydomonadales</taxon>
        <taxon>Tetrabaenaceae</taxon>
        <taxon>Tetrabaena</taxon>
    </lineage>
</organism>
<dbReference type="CDD" id="cd02021">
    <property type="entry name" value="GntK"/>
    <property type="match status" value="1"/>
</dbReference>
<dbReference type="EMBL" id="PGGS01000355">
    <property type="protein sequence ID" value="PNH04837.1"/>
    <property type="molecule type" value="Genomic_DNA"/>
</dbReference>
<evidence type="ECO:0000256" key="5">
    <source>
        <dbReference type="ARBA" id="ARBA00022741"/>
    </source>
</evidence>
<evidence type="ECO:0000256" key="9">
    <source>
        <dbReference type="RuleBase" id="RU363066"/>
    </source>
</evidence>
<name>A0A2J7ZX41_9CHLO</name>
<evidence type="ECO:0000256" key="8">
    <source>
        <dbReference type="ARBA" id="ARBA00048090"/>
    </source>
</evidence>
<proteinExistence type="inferred from homology"/>
<evidence type="ECO:0000256" key="1">
    <source>
        <dbReference type="ARBA" id="ARBA00004875"/>
    </source>
</evidence>
<feature type="region of interest" description="Disordered" evidence="10">
    <location>
        <begin position="187"/>
        <end position="212"/>
    </location>
</feature>
<evidence type="ECO:0000256" key="2">
    <source>
        <dbReference type="ARBA" id="ARBA00008420"/>
    </source>
</evidence>
<dbReference type="GO" id="GO:0005975">
    <property type="term" value="P:carbohydrate metabolic process"/>
    <property type="evidence" value="ECO:0007669"/>
    <property type="project" value="InterPro"/>
</dbReference>
<dbReference type="UniPathway" id="UPA00792"/>
<reference evidence="11 12" key="1">
    <citation type="journal article" date="2017" name="Mol. Biol. Evol.">
        <title>The 4-celled Tetrabaena socialis nuclear genome reveals the essential components for genetic control of cell number at the origin of multicellularity in the volvocine lineage.</title>
        <authorList>
            <person name="Featherston J."/>
            <person name="Arakaki Y."/>
            <person name="Hanschen E.R."/>
            <person name="Ferris P.J."/>
            <person name="Michod R.E."/>
            <person name="Olson B.J.S.C."/>
            <person name="Nozaki H."/>
            <person name="Durand P.M."/>
        </authorList>
    </citation>
    <scope>NUCLEOTIDE SEQUENCE [LARGE SCALE GENOMIC DNA]</scope>
    <source>
        <strain evidence="11 12">NIES-571</strain>
    </source>
</reference>
<dbReference type="InterPro" id="IPR027417">
    <property type="entry name" value="P-loop_NTPase"/>
</dbReference>
<dbReference type="PANTHER" id="PTHR43442">
    <property type="entry name" value="GLUCONOKINASE-RELATED"/>
    <property type="match status" value="1"/>
</dbReference>
<evidence type="ECO:0000256" key="6">
    <source>
        <dbReference type="ARBA" id="ARBA00022777"/>
    </source>
</evidence>
<comment type="caution">
    <text evidence="11">The sequence shown here is derived from an EMBL/GenBank/DDBJ whole genome shotgun (WGS) entry which is preliminary data.</text>
</comment>
<dbReference type="GO" id="GO:0046316">
    <property type="term" value="F:gluconokinase activity"/>
    <property type="evidence" value="ECO:0007669"/>
    <property type="project" value="UniProtKB-EC"/>
</dbReference>
<evidence type="ECO:0000256" key="10">
    <source>
        <dbReference type="SAM" id="MobiDB-lite"/>
    </source>
</evidence>
<dbReference type="PANTHER" id="PTHR43442:SF3">
    <property type="entry name" value="GLUCONOKINASE-RELATED"/>
    <property type="match status" value="1"/>
</dbReference>
<gene>
    <name evidence="11" type="ORF">TSOC_008998</name>
</gene>
<keyword evidence="5 9" id="KW-0547">Nucleotide-binding</keyword>
<dbReference type="GO" id="GO:0005737">
    <property type="term" value="C:cytoplasm"/>
    <property type="evidence" value="ECO:0007669"/>
    <property type="project" value="TreeGrafter"/>
</dbReference>
<evidence type="ECO:0000256" key="3">
    <source>
        <dbReference type="ARBA" id="ARBA00012054"/>
    </source>
</evidence>
<dbReference type="OrthoDB" id="275177at2759"/>
<dbReference type="InterPro" id="IPR006001">
    <property type="entry name" value="Therm_gnt_kin"/>
</dbReference>
<feature type="compositionally biased region" description="Gly residues" evidence="10">
    <location>
        <begin position="189"/>
        <end position="203"/>
    </location>
</feature>
<keyword evidence="6 9" id="KW-0418">Kinase</keyword>
<dbReference type="SUPFAM" id="SSF52540">
    <property type="entry name" value="P-loop containing nucleoside triphosphate hydrolases"/>
    <property type="match status" value="1"/>
</dbReference>
<keyword evidence="4 9" id="KW-0808">Transferase</keyword>
<dbReference type="NCBIfam" id="TIGR01313">
    <property type="entry name" value="therm_gnt_kin"/>
    <property type="match status" value="1"/>
</dbReference>
<evidence type="ECO:0000313" key="11">
    <source>
        <dbReference type="EMBL" id="PNH04837.1"/>
    </source>
</evidence>
<dbReference type="GO" id="GO:0005524">
    <property type="term" value="F:ATP binding"/>
    <property type="evidence" value="ECO:0007669"/>
    <property type="project" value="UniProtKB-KW"/>
</dbReference>
<comment type="similarity">
    <text evidence="2 9">Belongs to the gluconokinase GntK/GntV family.</text>
</comment>
<dbReference type="Gene3D" id="3.40.50.300">
    <property type="entry name" value="P-loop containing nucleotide triphosphate hydrolases"/>
    <property type="match status" value="1"/>
</dbReference>
<evidence type="ECO:0000256" key="7">
    <source>
        <dbReference type="ARBA" id="ARBA00022840"/>
    </source>
</evidence>
<comment type="pathway">
    <text evidence="1 9">Carbohydrate acid metabolism; D-gluconate degradation.</text>
</comment>
<dbReference type="AlphaFoldDB" id="A0A2J7ZX41"/>
<accession>A0A2J7ZX41</accession>
<comment type="catalytic activity">
    <reaction evidence="8 9">
        <text>D-gluconate + ATP = 6-phospho-D-gluconate + ADP + H(+)</text>
        <dbReference type="Rhea" id="RHEA:19433"/>
        <dbReference type="ChEBI" id="CHEBI:15378"/>
        <dbReference type="ChEBI" id="CHEBI:18391"/>
        <dbReference type="ChEBI" id="CHEBI:30616"/>
        <dbReference type="ChEBI" id="CHEBI:58759"/>
        <dbReference type="ChEBI" id="CHEBI:456216"/>
        <dbReference type="EC" id="2.7.1.12"/>
    </reaction>
</comment>
<dbReference type="EC" id="2.7.1.12" evidence="3 9"/>
<protein>
    <recommendedName>
        <fullName evidence="3 9">Gluconokinase</fullName>
        <ecNumber evidence="3 9">2.7.1.12</ecNumber>
    </recommendedName>
</protein>
<dbReference type="Proteomes" id="UP000236333">
    <property type="component" value="Unassembled WGS sequence"/>
</dbReference>
<keyword evidence="7 9" id="KW-0067">ATP-binding</keyword>
<sequence length="212" mass="22563">MSPVVVVIMGVSGCGKSSVGVQLARLWNATFLEGDAMHTGHNLAKMASGVPLNDDDRLPWLLALHSRIRRAVDFRDRLVVACSALKPEYRHVLIHGRMLSDEDDVASETERRDAVAFVLLAPDVSDLRSRLERRAGHFFPASLLDTQLSTLRFEAAELFAHEVPDEDGVFPPPERIADRLASALLGSSSSGGSGASGGSGGPGTAAATARPP</sequence>